<name>A0ABD3Q6V5_9STRA</name>
<feature type="compositionally biased region" description="Low complexity" evidence="1">
    <location>
        <begin position="1"/>
        <end position="24"/>
    </location>
</feature>
<evidence type="ECO:0000256" key="1">
    <source>
        <dbReference type="SAM" id="MobiDB-lite"/>
    </source>
</evidence>
<dbReference type="EMBL" id="JALLPJ020000312">
    <property type="protein sequence ID" value="KAL3795694.1"/>
    <property type="molecule type" value="Genomic_DNA"/>
</dbReference>
<comment type="caution">
    <text evidence="2">The sequence shown here is derived from an EMBL/GenBank/DDBJ whole genome shotgun (WGS) entry which is preliminary data.</text>
</comment>
<dbReference type="Proteomes" id="UP001530400">
    <property type="component" value="Unassembled WGS sequence"/>
</dbReference>
<proteinExistence type="predicted"/>
<feature type="region of interest" description="Disordered" evidence="1">
    <location>
        <begin position="96"/>
        <end position="115"/>
    </location>
</feature>
<feature type="region of interest" description="Disordered" evidence="1">
    <location>
        <begin position="1"/>
        <end position="31"/>
    </location>
</feature>
<keyword evidence="3" id="KW-1185">Reference proteome</keyword>
<protein>
    <submittedName>
        <fullName evidence="2">Uncharacterized protein</fullName>
    </submittedName>
</protein>
<organism evidence="2 3">
    <name type="scientific">Cyclotella atomus</name>
    <dbReference type="NCBI Taxonomy" id="382360"/>
    <lineage>
        <taxon>Eukaryota</taxon>
        <taxon>Sar</taxon>
        <taxon>Stramenopiles</taxon>
        <taxon>Ochrophyta</taxon>
        <taxon>Bacillariophyta</taxon>
        <taxon>Coscinodiscophyceae</taxon>
        <taxon>Thalassiosirophycidae</taxon>
        <taxon>Stephanodiscales</taxon>
        <taxon>Stephanodiscaceae</taxon>
        <taxon>Cyclotella</taxon>
    </lineage>
</organism>
<reference evidence="2 3" key="1">
    <citation type="submission" date="2024-10" db="EMBL/GenBank/DDBJ databases">
        <title>Updated reference genomes for cyclostephanoid diatoms.</title>
        <authorList>
            <person name="Roberts W.R."/>
            <person name="Alverson A.J."/>
        </authorList>
    </citation>
    <scope>NUCLEOTIDE SEQUENCE [LARGE SCALE GENOMIC DNA]</scope>
    <source>
        <strain evidence="2 3">AJA010-31</strain>
    </source>
</reference>
<evidence type="ECO:0000313" key="2">
    <source>
        <dbReference type="EMBL" id="KAL3795694.1"/>
    </source>
</evidence>
<gene>
    <name evidence="2" type="ORF">ACHAWO_004279</name>
</gene>
<sequence length="207" mass="23635">MIPSQPSKSSSDSRSTSTTTSFERSNTEPNEMKVLTGVPIIKHDPIMDVSHLGYSGLHLLKKNDPFMYYCIPGAKDISEEDLNQMLPSLVIGSIKDSGEEDVASRRQNRRRSVSNSHLLVRRQSRISYKGYPDMNLDNVGQEIAEMKSHVAKRRRSSYETEVSECQADNYDHRCGYILQNTLLEMFNDSFQEEDDEVDDFKEKKSSI</sequence>
<accession>A0ABD3Q6V5</accession>
<evidence type="ECO:0000313" key="3">
    <source>
        <dbReference type="Proteomes" id="UP001530400"/>
    </source>
</evidence>
<dbReference type="AlphaFoldDB" id="A0ABD3Q6V5"/>